<keyword evidence="3" id="KW-0548">Nucleotidyltransferase</keyword>
<dbReference type="STRING" id="146020.RMCB_0677"/>
<reference evidence="4" key="1">
    <citation type="journal article" date="2016" name="Genome Announc.">
        <title>Draft Genome Sequences of Five Rapidly Growing Mycobacterium Species, M. thermoresistibile, M. fortuitum subsp. acetamidolyticum, M. canariasense, M. brisbanense, and M. novocastrense.</title>
        <authorList>
            <person name="Katahira K."/>
            <person name="Ogura Y."/>
            <person name="Gotoh Y."/>
            <person name="Hayashi T."/>
        </authorList>
    </citation>
    <scope>NUCLEOTIDE SEQUENCE [LARGE SCALE GENOMIC DNA]</scope>
    <source>
        <strain evidence="4">JCM15654</strain>
    </source>
</reference>
<gene>
    <name evidence="3" type="ORF">RMCB_0677</name>
</gene>
<dbReference type="Gene3D" id="3.40.50.300">
    <property type="entry name" value="P-loop containing nucleotide triphosphate hydrolases"/>
    <property type="match status" value="1"/>
</dbReference>
<name>A0A100VV25_9MYCO</name>
<dbReference type="Pfam" id="PF01467">
    <property type="entry name" value="CTP_transf_like"/>
    <property type="match status" value="1"/>
</dbReference>
<dbReference type="PANTHER" id="PTHR37512:SF1">
    <property type="entry name" value="NADR_TTD14 AAA DOMAIN-CONTAINING PROTEIN"/>
    <property type="match status" value="1"/>
</dbReference>
<accession>A0A100VV25</accession>
<evidence type="ECO:0000313" key="4">
    <source>
        <dbReference type="Proteomes" id="UP000069620"/>
    </source>
</evidence>
<dbReference type="RefSeq" id="WP_062827621.1">
    <property type="nucleotide sequence ID" value="NZ_BCSX01000007.1"/>
</dbReference>
<dbReference type="GO" id="GO:0016779">
    <property type="term" value="F:nucleotidyltransferase activity"/>
    <property type="evidence" value="ECO:0007669"/>
    <property type="project" value="UniProtKB-KW"/>
</dbReference>
<dbReference type="InterPro" id="IPR014729">
    <property type="entry name" value="Rossmann-like_a/b/a_fold"/>
</dbReference>
<keyword evidence="3" id="KW-0808">Transferase</keyword>
<dbReference type="Proteomes" id="UP000069620">
    <property type="component" value="Unassembled WGS sequence"/>
</dbReference>
<feature type="domain" description="NadR/Ttd14 AAA" evidence="2">
    <location>
        <begin position="160"/>
        <end position="334"/>
    </location>
</feature>
<keyword evidence="4" id="KW-1185">Reference proteome</keyword>
<proteinExistence type="predicted"/>
<dbReference type="InterPro" id="IPR052735">
    <property type="entry name" value="NAD_biosynth-regulator"/>
</dbReference>
<dbReference type="InterPro" id="IPR004821">
    <property type="entry name" value="Cyt_trans-like"/>
</dbReference>
<organism evidence="3 4">
    <name type="scientific">Mycolicibacterium brisbanense</name>
    <dbReference type="NCBI Taxonomy" id="146020"/>
    <lineage>
        <taxon>Bacteria</taxon>
        <taxon>Bacillati</taxon>
        <taxon>Actinomycetota</taxon>
        <taxon>Actinomycetes</taxon>
        <taxon>Mycobacteriales</taxon>
        <taxon>Mycobacteriaceae</taxon>
        <taxon>Mycolicibacterium</taxon>
    </lineage>
</organism>
<dbReference type="NCBIfam" id="TIGR00125">
    <property type="entry name" value="cyt_tran_rel"/>
    <property type="match status" value="1"/>
</dbReference>
<sequence>MSEFGHGLFIGKFYPPHRGHHAVIEAAAARCDRVSVLVMAAAPETIPLADRVAWLRDTHSAQSNVTVAGIPCDAPLDVTDQRVWAAQVAAMRAGLRAAGCPPEVDAVFCGDDYGDELARWFDAACVRITRSPVSASAVRRDLAGRWLELAPATRAGLTTRVVVLGAESTGTTTVATRLQQHYCARGGVWATTRAVEEYGREHTAVVWQRQPDRAVTELTWGHADFDAIGTEQSRREEAAARAGSPILLCDTDAFATSVWERRYLGPAARSDQPWTRVPRRAVYLLTDHADVPWHDDGMREGDLEIRAAMTGWFADALTAAGHSWVLLTGSLPERVELAVRTVDPLLSLAMRFGEPLHGPGFE</sequence>
<protein>
    <submittedName>
        <fullName evidence="3">Cytidylyltransferase</fullName>
    </submittedName>
</protein>
<evidence type="ECO:0000259" key="1">
    <source>
        <dbReference type="Pfam" id="PF01467"/>
    </source>
</evidence>
<dbReference type="InterPro" id="IPR038727">
    <property type="entry name" value="NadR/Ttd14_AAA_dom"/>
</dbReference>
<feature type="domain" description="Cytidyltransferase-like" evidence="1">
    <location>
        <begin position="8"/>
        <end position="58"/>
    </location>
</feature>
<dbReference type="EMBL" id="BCSX01000007">
    <property type="protein sequence ID" value="GAS86581.1"/>
    <property type="molecule type" value="Genomic_DNA"/>
</dbReference>
<dbReference type="PANTHER" id="PTHR37512">
    <property type="entry name" value="TRIFUNCTIONAL NAD BIOSYNTHESIS/REGULATOR PROTEIN NADR"/>
    <property type="match status" value="1"/>
</dbReference>
<dbReference type="Pfam" id="PF13521">
    <property type="entry name" value="AAA_28"/>
    <property type="match status" value="1"/>
</dbReference>
<dbReference type="OrthoDB" id="3249147at2"/>
<reference evidence="4" key="2">
    <citation type="submission" date="2016-02" db="EMBL/GenBank/DDBJ databases">
        <title>Draft genome sequence of five rapidly growing Mycobacterium species.</title>
        <authorList>
            <person name="Katahira K."/>
            <person name="Gotou Y."/>
            <person name="Iida K."/>
            <person name="Ogura Y."/>
            <person name="Hayashi T."/>
        </authorList>
    </citation>
    <scope>NUCLEOTIDE SEQUENCE [LARGE SCALE GENOMIC DNA]</scope>
    <source>
        <strain evidence="4">JCM15654</strain>
    </source>
</reference>
<dbReference type="Gene3D" id="3.40.50.620">
    <property type="entry name" value="HUPs"/>
    <property type="match status" value="1"/>
</dbReference>
<evidence type="ECO:0000259" key="2">
    <source>
        <dbReference type="Pfam" id="PF13521"/>
    </source>
</evidence>
<dbReference type="AlphaFoldDB" id="A0A100VV25"/>
<comment type="caution">
    <text evidence="3">The sequence shown here is derived from an EMBL/GenBank/DDBJ whole genome shotgun (WGS) entry which is preliminary data.</text>
</comment>
<dbReference type="SUPFAM" id="SSF52374">
    <property type="entry name" value="Nucleotidylyl transferase"/>
    <property type="match status" value="1"/>
</dbReference>
<dbReference type="InterPro" id="IPR027417">
    <property type="entry name" value="P-loop_NTPase"/>
</dbReference>
<evidence type="ECO:0000313" key="3">
    <source>
        <dbReference type="EMBL" id="GAS86581.1"/>
    </source>
</evidence>